<feature type="transmembrane region" description="Helical" evidence="2">
    <location>
        <begin position="50"/>
        <end position="75"/>
    </location>
</feature>
<comment type="caution">
    <text evidence="4">The sequence shown here is derived from an EMBL/GenBank/DDBJ whole genome shotgun (WGS) entry which is preliminary data.</text>
</comment>
<dbReference type="GO" id="GO:0006506">
    <property type="term" value="P:GPI anchor biosynthetic process"/>
    <property type="evidence" value="ECO:0007669"/>
    <property type="project" value="TreeGrafter"/>
</dbReference>
<dbReference type="VEuPathDB" id="AmoebaDB:FDP41_009979"/>
<dbReference type="GO" id="GO:0005783">
    <property type="term" value="C:endoplasmic reticulum"/>
    <property type="evidence" value="ECO:0007669"/>
    <property type="project" value="TreeGrafter"/>
</dbReference>
<dbReference type="GO" id="GO:0016020">
    <property type="term" value="C:membrane"/>
    <property type="evidence" value="ECO:0007669"/>
    <property type="project" value="GOC"/>
</dbReference>
<feature type="transmembrane region" description="Helical" evidence="2">
    <location>
        <begin position="95"/>
        <end position="117"/>
    </location>
</feature>
<feature type="region of interest" description="Disordered" evidence="1">
    <location>
        <begin position="160"/>
        <end position="196"/>
    </location>
</feature>
<dbReference type="SUPFAM" id="SSF56219">
    <property type="entry name" value="DNase I-like"/>
    <property type="match status" value="1"/>
</dbReference>
<evidence type="ECO:0000256" key="2">
    <source>
        <dbReference type="SAM" id="Phobius"/>
    </source>
</evidence>
<keyword evidence="2" id="KW-1133">Transmembrane helix</keyword>
<dbReference type="AlphaFoldDB" id="A0A6A5BAF5"/>
<feature type="transmembrane region" description="Helical" evidence="2">
    <location>
        <begin position="460"/>
        <end position="482"/>
    </location>
</feature>
<accession>A0A6A5BAF5</accession>
<evidence type="ECO:0000313" key="4">
    <source>
        <dbReference type="EMBL" id="KAF0971756.1"/>
    </source>
</evidence>
<evidence type="ECO:0000256" key="1">
    <source>
        <dbReference type="SAM" id="MobiDB-lite"/>
    </source>
</evidence>
<dbReference type="GeneID" id="68117194"/>
<feature type="transmembrane region" description="Helical" evidence="2">
    <location>
        <begin position="306"/>
        <end position="323"/>
    </location>
</feature>
<dbReference type="OMA" id="FIGERTW"/>
<keyword evidence="5" id="KW-1185">Reference proteome</keyword>
<dbReference type="PANTHER" id="PTHR14859">
    <property type="entry name" value="CALCOFLUOR WHITE HYPERSENSITIVE PROTEIN PRECURSOR"/>
    <property type="match status" value="1"/>
</dbReference>
<name>A0A6A5BAF5_NAEFO</name>
<evidence type="ECO:0000313" key="5">
    <source>
        <dbReference type="Proteomes" id="UP000444721"/>
    </source>
</evidence>
<feature type="transmembrane region" description="Helical" evidence="2">
    <location>
        <begin position="494"/>
        <end position="516"/>
    </location>
</feature>
<dbReference type="PANTHER" id="PTHR14859:SF1">
    <property type="entry name" value="PGAP2-INTERACTING PROTEIN"/>
    <property type="match status" value="1"/>
</dbReference>
<feature type="compositionally biased region" description="Low complexity" evidence="1">
    <location>
        <begin position="160"/>
        <end position="176"/>
    </location>
</feature>
<keyword evidence="2" id="KW-0472">Membrane</keyword>
<proteinExistence type="predicted"/>
<dbReference type="VEuPathDB" id="AmoebaDB:NfTy_081580"/>
<dbReference type="Pfam" id="PF23226">
    <property type="entry name" value="Exo_endo_phos_PGAP2IP"/>
    <property type="match status" value="1"/>
</dbReference>
<feature type="transmembrane region" description="Helical" evidence="2">
    <location>
        <begin position="626"/>
        <end position="648"/>
    </location>
</feature>
<dbReference type="InterPro" id="IPR057315">
    <property type="entry name" value="Exo_endo_phos_PGAP2IP_C"/>
</dbReference>
<feature type="transmembrane region" description="Helical" evidence="2">
    <location>
        <begin position="523"/>
        <end position="540"/>
    </location>
</feature>
<dbReference type="RefSeq" id="XP_044556472.1">
    <property type="nucleotide sequence ID" value="XM_044713995.1"/>
</dbReference>
<dbReference type="Gene3D" id="3.60.10.10">
    <property type="entry name" value="Endonuclease/exonuclease/phosphatase"/>
    <property type="match status" value="1"/>
</dbReference>
<dbReference type="Proteomes" id="UP000444721">
    <property type="component" value="Unassembled WGS sequence"/>
</dbReference>
<organism evidence="4 5">
    <name type="scientific">Naegleria fowleri</name>
    <name type="common">Brain eating amoeba</name>
    <dbReference type="NCBI Taxonomy" id="5763"/>
    <lineage>
        <taxon>Eukaryota</taxon>
        <taxon>Discoba</taxon>
        <taxon>Heterolobosea</taxon>
        <taxon>Tetramitia</taxon>
        <taxon>Eutetramitia</taxon>
        <taxon>Vahlkampfiidae</taxon>
        <taxon>Naegleria</taxon>
    </lineage>
</organism>
<feature type="transmembrane region" description="Helical" evidence="2">
    <location>
        <begin position="329"/>
        <end position="349"/>
    </location>
</feature>
<dbReference type="OrthoDB" id="68581at2759"/>
<sequence>MQRSSSSKFSSSLTSPQVENKRDSHQDEFYDNYFSYYTNKKESEQNKYRILMNCLYWFGFSSDIYFGFLTWSFLIEFFSLLFQGYVKLELASVPPIIPLVSTFFIPCTIFVFISIASKCKSLIMSYRESKLAASSSSTITHHHPTGKETTHLSTAFDFPNNNSSTSINNNNNTSNNRKVSTSKTPSFLPIPGSRESSHVGLSGGSLQDYYYQHPSPSSHILGGRSESLMRVLEESDDTVIRGRRLRMHHHLTADNSPSTPLLITSTSKLPPVEEKLLEFNFEYLEEKKQSWSERLDITLHICRRPFFYLCSCIGLVTNLPAFSGPEIQNRVICLGVSLIFLIGHLTYCIRDAHKKQYERGLWSFVIGWILIVNIRLGYCSLNPLFIGERTWKISLLSLIFCLAFALVSLTEEVIVFLWRRWILQQEQEESEDNQDQERYEIDENEHVTEVTEKRNSRFQILYSALSRGVSFGCLLFITHWLFTSGTTLVRWSGFPGFPCNLFIVIALNLGLILANVTLILRSIIGFIVMLSFAFMLSYIPTNDTTYSILILMASIVASLVLPSIWIHVLIRKHTGYSYAASNLSAALCCVTGLFIYIFQVVLLEFSTPSSNQDSSVTWMRFIRKEAHALLIFSCVIIATFGIGLGNIIRRPVLGRKQDPLSSNPFQNPNDGIVSSFFKWFIRDDGKKKVRQSPFMHIDKRVLTVVIIVCCATLFPSLGYRFFYAKAPINQYKDEIALMTFNVHNGYDLYGRNNFKRVLEILKQGQATVIGLQQSDTNRISASNNDLLEYLSFYLNMYEYYGPSLREGSFGCSILSAYPLEDRAFYLLPSNESEQAVMVKAYIRTKDFDSIEDNDSTNTSLTDFYFFSSSFSVRNKHEQYEQAQHASRILESVWSNYGIRDRTFETFFLVGDLNLASSDKFFNESHLTQVISNPIVQTNASSNFTTVDYISMSVREQDHARYMIINSTILPIDQSISYHSPLVSWFKAIKKPKKRKQNLEQTSI</sequence>
<feature type="domain" description="PGAP2IP C-terminal nuclease-like" evidence="3">
    <location>
        <begin position="736"/>
        <end position="844"/>
    </location>
</feature>
<dbReference type="VEuPathDB" id="AmoebaDB:NF0042900"/>
<reference evidence="4 5" key="1">
    <citation type="journal article" date="2019" name="Sci. Rep.">
        <title>Nanopore sequencing improves the draft genome of the human pathogenic amoeba Naegleria fowleri.</title>
        <authorList>
            <person name="Liechti N."/>
            <person name="Schurch N."/>
            <person name="Bruggmann R."/>
            <person name="Wittwer M."/>
        </authorList>
    </citation>
    <scope>NUCLEOTIDE SEQUENCE [LARGE SCALE GENOMIC DNA]</scope>
    <source>
        <strain evidence="4 5">ATCC 30894</strain>
    </source>
</reference>
<evidence type="ECO:0000259" key="3">
    <source>
        <dbReference type="Pfam" id="PF23226"/>
    </source>
</evidence>
<feature type="transmembrane region" description="Helical" evidence="2">
    <location>
        <begin position="701"/>
        <end position="722"/>
    </location>
</feature>
<feature type="region of interest" description="Disordered" evidence="1">
    <location>
        <begin position="1"/>
        <end position="23"/>
    </location>
</feature>
<dbReference type="InterPro" id="IPR051916">
    <property type="entry name" value="GPI-anchor_lipid_remodeler"/>
</dbReference>
<keyword evidence="2" id="KW-0812">Transmembrane</keyword>
<feature type="transmembrane region" description="Helical" evidence="2">
    <location>
        <begin position="582"/>
        <end position="606"/>
    </location>
</feature>
<gene>
    <name evidence="4" type="ORF">FDP41_009979</name>
</gene>
<dbReference type="EMBL" id="VFQX01000074">
    <property type="protein sequence ID" value="KAF0971756.1"/>
    <property type="molecule type" value="Genomic_DNA"/>
</dbReference>
<feature type="transmembrane region" description="Helical" evidence="2">
    <location>
        <begin position="361"/>
        <end position="378"/>
    </location>
</feature>
<feature type="transmembrane region" description="Helical" evidence="2">
    <location>
        <begin position="393"/>
        <end position="418"/>
    </location>
</feature>
<protein>
    <recommendedName>
        <fullName evidence="3">PGAP2IP C-terminal nuclease-like domain-containing protein</fullName>
    </recommendedName>
</protein>
<feature type="transmembrane region" description="Helical" evidence="2">
    <location>
        <begin position="546"/>
        <end position="570"/>
    </location>
</feature>
<feature type="compositionally biased region" description="Low complexity" evidence="1">
    <location>
        <begin position="1"/>
        <end position="15"/>
    </location>
</feature>
<dbReference type="InterPro" id="IPR036691">
    <property type="entry name" value="Endo/exonu/phosph_ase_sf"/>
</dbReference>